<keyword evidence="3" id="KW-1185">Reference proteome</keyword>
<feature type="transmembrane region" description="Helical" evidence="1">
    <location>
        <begin position="115"/>
        <end position="135"/>
    </location>
</feature>
<keyword evidence="1" id="KW-0472">Membrane</keyword>
<dbReference type="Pfam" id="PF19851">
    <property type="entry name" value="DUF6326"/>
    <property type="match status" value="1"/>
</dbReference>
<dbReference type="Proteomes" id="UP000308707">
    <property type="component" value="Unassembled WGS sequence"/>
</dbReference>
<feature type="transmembrane region" description="Helical" evidence="1">
    <location>
        <begin position="20"/>
        <end position="39"/>
    </location>
</feature>
<evidence type="ECO:0008006" key="4">
    <source>
        <dbReference type="Google" id="ProtNLM"/>
    </source>
</evidence>
<evidence type="ECO:0000313" key="2">
    <source>
        <dbReference type="EMBL" id="TKR33680.1"/>
    </source>
</evidence>
<accession>A0A4U5JUU4</accession>
<evidence type="ECO:0000313" key="3">
    <source>
        <dbReference type="Proteomes" id="UP000308707"/>
    </source>
</evidence>
<organism evidence="2 3">
    <name type="scientific">Luteimonas gilva</name>
    <dbReference type="NCBI Taxonomy" id="2572684"/>
    <lineage>
        <taxon>Bacteria</taxon>
        <taxon>Pseudomonadati</taxon>
        <taxon>Pseudomonadota</taxon>
        <taxon>Gammaproteobacteria</taxon>
        <taxon>Lysobacterales</taxon>
        <taxon>Lysobacteraceae</taxon>
        <taxon>Luteimonas</taxon>
    </lineage>
</organism>
<sequence length="142" mass="15716">MAAAKKAALADTRIDVKLKLAAAWASLMFCYVYGDYFGFYRPGKLDDMLHGRMGPLGEVTQGVLLGTSIMMAIPALMVFLCVVVKPAVSRWLNIFLGLAYAAIMVLTMRGGAWNFYLFFGVVEIALCLLIAWQAWKWPRIAA</sequence>
<keyword evidence="1" id="KW-0812">Transmembrane</keyword>
<dbReference type="InterPro" id="IPR046289">
    <property type="entry name" value="DUF6326"/>
</dbReference>
<reference evidence="2 3" key="1">
    <citation type="submission" date="2019-04" db="EMBL/GenBank/DDBJ databases">
        <title>Reference strain of H23.</title>
        <authorList>
            <person name="Luo X."/>
        </authorList>
    </citation>
    <scope>NUCLEOTIDE SEQUENCE [LARGE SCALE GENOMIC DNA]</scope>
    <source>
        <strain evidence="2 3">H23</strain>
    </source>
</reference>
<dbReference type="EMBL" id="SZUA01000001">
    <property type="protein sequence ID" value="TKR33680.1"/>
    <property type="molecule type" value="Genomic_DNA"/>
</dbReference>
<name>A0A4U5JUU4_9GAMM</name>
<keyword evidence="1" id="KW-1133">Transmembrane helix</keyword>
<feature type="transmembrane region" description="Helical" evidence="1">
    <location>
        <begin position="91"/>
        <end position="109"/>
    </location>
</feature>
<dbReference type="OrthoDB" id="1551186at2"/>
<feature type="transmembrane region" description="Helical" evidence="1">
    <location>
        <begin position="59"/>
        <end position="84"/>
    </location>
</feature>
<evidence type="ECO:0000256" key="1">
    <source>
        <dbReference type="SAM" id="Phobius"/>
    </source>
</evidence>
<protein>
    <recommendedName>
        <fullName evidence="4">DUF4345 domain-containing protein</fullName>
    </recommendedName>
</protein>
<dbReference type="AlphaFoldDB" id="A0A4U5JUU4"/>
<gene>
    <name evidence="2" type="ORF">FCE95_05185</name>
</gene>
<proteinExistence type="predicted"/>
<comment type="caution">
    <text evidence="2">The sequence shown here is derived from an EMBL/GenBank/DDBJ whole genome shotgun (WGS) entry which is preliminary data.</text>
</comment>
<dbReference type="RefSeq" id="WP_137265886.1">
    <property type="nucleotide sequence ID" value="NZ_SZUA01000001.1"/>
</dbReference>